<feature type="compositionally biased region" description="Polar residues" evidence="8">
    <location>
        <begin position="552"/>
        <end position="563"/>
    </location>
</feature>
<feature type="region of interest" description="Disordered" evidence="8">
    <location>
        <begin position="617"/>
        <end position="665"/>
    </location>
</feature>
<dbReference type="GO" id="GO:0000981">
    <property type="term" value="F:DNA-binding transcription factor activity, RNA polymerase II-specific"/>
    <property type="evidence" value="ECO:0007669"/>
    <property type="project" value="InterPro"/>
</dbReference>
<dbReference type="InterPro" id="IPR036236">
    <property type="entry name" value="Znf_C2H2_sf"/>
</dbReference>
<evidence type="ECO:0000259" key="9">
    <source>
        <dbReference type="PROSITE" id="PS50157"/>
    </source>
</evidence>
<evidence type="ECO:0000256" key="8">
    <source>
        <dbReference type="SAM" id="MobiDB-lite"/>
    </source>
</evidence>
<evidence type="ECO:0000256" key="5">
    <source>
        <dbReference type="ARBA" id="ARBA00022833"/>
    </source>
</evidence>
<dbReference type="GO" id="GO:0000785">
    <property type="term" value="C:chromatin"/>
    <property type="evidence" value="ECO:0007669"/>
    <property type="project" value="TreeGrafter"/>
</dbReference>
<dbReference type="GO" id="GO:0008270">
    <property type="term" value="F:zinc ion binding"/>
    <property type="evidence" value="ECO:0007669"/>
    <property type="project" value="UniProtKB-KW"/>
</dbReference>
<dbReference type="PROSITE" id="PS50157">
    <property type="entry name" value="ZINC_FINGER_C2H2_2"/>
    <property type="match status" value="2"/>
</dbReference>
<feature type="compositionally biased region" description="Polar residues" evidence="8">
    <location>
        <begin position="1070"/>
        <end position="1083"/>
    </location>
</feature>
<evidence type="ECO:0000256" key="4">
    <source>
        <dbReference type="ARBA" id="ARBA00022771"/>
    </source>
</evidence>
<feature type="domain" description="C2H2-type" evidence="9">
    <location>
        <begin position="43"/>
        <end position="75"/>
    </location>
</feature>
<accession>A0AAJ4XS54</accession>
<organism evidence="10 11">
    <name type="scientific">Melanopsichium pennsylvanicum</name>
    <dbReference type="NCBI Taxonomy" id="63383"/>
    <lineage>
        <taxon>Eukaryota</taxon>
        <taxon>Fungi</taxon>
        <taxon>Dikarya</taxon>
        <taxon>Basidiomycota</taxon>
        <taxon>Ustilaginomycotina</taxon>
        <taxon>Ustilaginomycetes</taxon>
        <taxon>Ustilaginales</taxon>
        <taxon>Ustilaginaceae</taxon>
        <taxon>Melanopsichium</taxon>
    </lineage>
</organism>
<keyword evidence="3" id="KW-0677">Repeat</keyword>
<dbReference type="EMBL" id="OAPG01000018">
    <property type="protein sequence ID" value="SNX87333.1"/>
    <property type="molecule type" value="Genomic_DNA"/>
</dbReference>
<dbReference type="InterPro" id="IPR013087">
    <property type="entry name" value="Znf_C2H2_type"/>
</dbReference>
<dbReference type="SUPFAM" id="SSF57667">
    <property type="entry name" value="beta-beta-alpha zinc fingers"/>
    <property type="match status" value="1"/>
</dbReference>
<evidence type="ECO:0000313" key="10">
    <source>
        <dbReference type="EMBL" id="SNX87333.1"/>
    </source>
</evidence>
<dbReference type="PANTHER" id="PTHR40626">
    <property type="entry name" value="MIP31509P"/>
    <property type="match status" value="1"/>
</dbReference>
<keyword evidence="6" id="KW-0539">Nucleus</keyword>
<name>A0AAJ4XS54_9BASI</name>
<evidence type="ECO:0000256" key="1">
    <source>
        <dbReference type="ARBA" id="ARBA00004123"/>
    </source>
</evidence>
<feature type="domain" description="C2H2-type" evidence="9">
    <location>
        <begin position="13"/>
        <end position="42"/>
    </location>
</feature>
<feature type="region of interest" description="Disordered" evidence="8">
    <location>
        <begin position="552"/>
        <end position="575"/>
    </location>
</feature>
<dbReference type="InterPro" id="IPR051059">
    <property type="entry name" value="VerF-like"/>
</dbReference>
<feature type="compositionally biased region" description="Basic and acidic residues" evidence="8">
    <location>
        <begin position="656"/>
        <end position="665"/>
    </location>
</feature>
<dbReference type="PANTHER" id="PTHR40626:SF11">
    <property type="entry name" value="ZINC FINGER PROTEIN YPR022C"/>
    <property type="match status" value="1"/>
</dbReference>
<reference evidence="10" key="1">
    <citation type="submission" date="2023-10" db="EMBL/GenBank/DDBJ databases">
        <authorList>
            <person name="Guldener U."/>
        </authorList>
    </citation>
    <scope>NUCLEOTIDE SEQUENCE</scope>
    <source>
        <strain evidence="10">Mp4</strain>
    </source>
</reference>
<comment type="subcellular location">
    <subcellularLocation>
        <location evidence="1">Nucleus</location>
    </subcellularLocation>
</comment>
<protein>
    <submittedName>
        <fullName evidence="10">Related to Cys(2)His(2) zinc finger transcriptional activator</fullName>
    </submittedName>
</protein>
<dbReference type="GO" id="GO:0000978">
    <property type="term" value="F:RNA polymerase II cis-regulatory region sequence-specific DNA binding"/>
    <property type="evidence" value="ECO:0007669"/>
    <property type="project" value="InterPro"/>
</dbReference>
<keyword evidence="5" id="KW-0862">Zinc</keyword>
<feature type="region of interest" description="Disordered" evidence="8">
    <location>
        <begin position="1453"/>
        <end position="1478"/>
    </location>
</feature>
<keyword evidence="4 7" id="KW-0863">Zinc-finger</keyword>
<keyword evidence="2" id="KW-0479">Metal-binding</keyword>
<dbReference type="Pfam" id="PF00096">
    <property type="entry name" value="zf-C2H2"/>
    <property type="match status" value="1"/>
</dbReference>
<dbReference type="PROSITE" id="PS00028">
    <property type="entry name" value="ZINC_FINGER_C2H2_1"/>
    <property type="match status" value="2"/>
</dbReference>
<feature type="region of interest" description="Disordered" evidence="8">
    <location>
        <begin position="133"/>
        <end position="226"/>
    </location>
</feature>
<keyword evidence="11" id="KW-1185">Reference proteome</keyword>
<comment type="caution">
    <text evidence="10">The sequence shown here is derived from an EMBL/GenBank/DDBJ whole genome shotgun (WGS) entry which is preliminary data.</text>
</comment>
<dbReference type="Gene3D" id="3.30.160.60">
    <property type="entry name" value="Classic Zinc Finger"/>
    <property type="match status" value="2"/>
</dbReference>
<sequence length="1593" mass="175766">MPAFRGHDLARKFHCDVPGCSASFVKRAHLRRHEMTHTQRRDFSCPGCNRAFSRNDSMARHLRRKHPHLHHSQDASSVATTTNERLYTGGISNISGPSSMSSFAPSTGYSMLSLRSPFNHGIGPVQRRCEESCNLLDPPRRPTTSYSDIYGRDSIPPSPKAPSPILWHSVSNSRLPGHSYSMPSIQQGESMRPFANLPNNTLKEDPDAHAQSRPPHSFSNSSESMDRAYPARRLLSDHDVHYHRSDWTPTFENHYAGGSADRSLAQAPPVYPIPWHEDEGSHIHNGDQGGLTAPECTSSGAMTPSLGHNRHDYTNMGYTQPAMPTGLPSTATTPSGVAPSAEAELLQSEFFVESMQPRGEDVSWASLDPCMLTVPSAERVRVEAGFEPSHHCADASLTLSGRSASPSGPSAIAADTYFAVNFRGLCDQTATAEPPNPRQVEQIMAELGIDFGPAPGVPGDASQNFFSQGAFAQPDAGVSAAPLIPSQDGMPATWAPERLVPIATNFQHQSLSQAQSSQSTVYLPSLSESQNEYLGLTATSHRRSMDRVMSSASMPFDTKSQIHASHRRTPSLANDFDESLGRSAQVSGEAVEFHKTSANDATANFHKPHESSLLQRAARDEEGGGKSAQIGDSPHPSGTSSSIQHHQDSPSPRAAFESRREGQNSFKDADAEGVSMMPTPAAICAPRQDHGPPSALIDKAGGELDDVPLSENAPQRKSSAYIASSAVSSDQLQLVVERFRVFAQLCQDHMRPSTEMLDCLAPLLPKVIHADAPLFHPKMVGSRKVHSAEEASALLSLASLRCSDPHLKEEGHKLICFLFGLVVLSYKHTLHVDGKHQSLLNCFLLIGMHGVRQTTPDLWHKFEENREAILLDVLKAEKRNADLDTNMDRIDAAKVQDLPEEELFMLWSRWYEHESRKRTLLLSAILDSQSSSYFSPFQMDLSARPVGPRCQFLLAHALEPCPDTVFLAWPPKAWATRLADSVSLPSAKGADIAFHDNRATSIAASLTEQLLRPHVAHVHGTPYHPHFRSSFDFGSGHLGQGSKISSSGYDQTEHARKEASAHYLEVANEPSKSTQGTRQQSKAQEYKQENQEGGPAGQARIVSQLYMSALLEAVHGAWMTDSGWYRAPAWGARALAEQLIIDVDDFDPETATLSDLPGWRRGRTLHATQVAHALMNWSEMFSGWKDGCHTRGDEAAAKLGLKLTDDAHQSTIRWQAIFLGLCAPLRALCFHLDSSSRANSTERERYRRISVLLGIWTDSAYCRRALVHAGTILTLVCAAKKTSSERLGPTSSHAVYMSLVVLATVSKILGEKDAPSKRAPNQAGSLQEELIPTKKVWSTLLKHCREDDMERKESKTTGLGNGRKVEGGSDNSEEWIRVRFWHRKFQYLGLAGIFREHEQEDKQEEYADWRMSVSAAAGVGSSVGSFRGIRSRPRWSSFVGDARWPRARRETIHVHQSTSESHRRPSQTTTTTWPQDPDRDLLRRHLRNTVAGTNPSTETRRWILQGATQNATFCGLPLWSADHMEESRDSSSRGHNDAAKTLSREHLREVVTWVHEDNPAWCFSQEYTSLLLRALRDPSDHRTSDSFSAVTST</sequence>
<dbReference type="GO" id="GO:0005634">
    <property type="term" value="C:nucleus"/>
    <property type="evidence" value="ECO:0007669"/>
    <property type="project" value="UniProtKB-SubCell"/>
</dbReference>
<feature type="region of interest" description="Disordered" evidence="8">
    <location>
        <begin position="1066"/>
        <end position="1096"/>
    </location>
</feature>
<gene>
    <name evidence="10" type="ORF">MEPE_06043</name>
</gene>
<evidence type="ECO:0000313" key="11">
    <source>
        <dbReference type="Proteomes" id="UP001294444"/>
    </source>
</evidence>
<evidence type="ECO:0000256" key="7">
    <source>
        <dbReference type="PROSITE-ProRule" id="PRU00042"/>
    </source>
</evidence>
<dbReference type="Proteomes" id="UP001294444">
    <property type="component" value="Unassembled WGS sequence"/>
</dbReference>
<evidence type="ECO:0000256" key="2">
    <source>
        <dbReference type="ARBA" id="ARBA00022723"/>
    </source>
</evidence>
<dbReference type="SMART" id="SM00355">
    <property type="entry name" value="ZnF_C2H2"/>
    <property type="match status" value="2"/>
</dbReference>
<feature type="region of interest" description="Disordered" evidence="8">
    <location>
        <begin position="1349"/>
        <end position="1369"/>
    </location>
</feature>
<proteinExistence type="predicted"/>
<feature type="region of interest" description="Disordered" evidence="8">
    <location>
        <begin position="682"/>
        <end position="712"/>
    </location>
</feature>
<evidence type="ECO:0000256" key="6">
    <source>
        <dbReference type="ARBA" id="ARBA00023242"/>
    </source>
</evidence>
<evidence type="ECO:0000256" key="3">
    <source>
        <dbReference type="ARBA" id="ARBA00022737"/>
    </source>
</evidence>